<dbReference type="AlphaFoldDB" id="A0A2T3IF59"/>
<dbReference type="Proteomes" id="UP000240254">
    <property type="component" value="Unassembled WGS sequence"/>
</dbReference>
<sequence>MNELSFTATVFNLDPKQIKSVPVSLMPGDFYREATGVVEPRQCYDNCRILMMMNAIKDYRYVLVYSFGLIPFEHAIIKLDDGTYVDPTLEIVNPEHQVKYIVTHELDYDELCDVAIKIGRAPNISDMLNVERYGDLSNEKCIQQDIVANSILASELLEVSR</sequence>
<reference evidence="1 2" key="1">
    <citation type="submission" date="2018-03" db="EMBL/GenBank/DDBJ databases">
        <title>Whole genome sequencing of Histamine producing bacteria.</title>
        <authorList>
            <person name="Butler K."/>
        </authorList>
    </citation>
    <scope>NUCLEOTIDE SEQUENCE [LARGE SCALE GENOMIC DNA]</scope>
    <source>
        <strain evidence="1 2">BS2</strain>
    </source>
</reference>
<dbReference type="EMBL" id="PYMK01000029">
    <property type="protein sequence ID" value="PSU24107.1"/>
    <property type="molecule type" value="Genomic_DNA"/>
</dbReference>
<accession>A0A2T3IF59</accession>
<evidence type="ECO:0000313" key="2">
    <source>
        <dbReference type="Proteomes" id="UP000240254"/>
    </source>
</evidence>
<comment type="caution">
    <text evidence="1">The sequence shown here is derived from an EMBL/GenBank/DDBJ whole genome shotgun (WGS) entry which is preliminary data.</text>
</comment>
<organism evidence="1 2">
    <name type="scientific">Photobacterium aquimaris</name>
    <dbReference type="NCBI Taxonomy" id="512643"/>
    <lineage>
        <taxon>Bacteria</taxon>
        <taxon>Pseudomonadati</taxon>
        <taxon>Pseudomonadota</taxon>
        <taxon>Gammaproteobacteria</taxon>
        <taxon>Vibrionales</taxon>
        <taxon>Vibrionaceae</taxon>
        <taxon>Photobacterium</taxon>
    </lineage>
</organism>
<dbReference type="RefSeq" id="WP_065176533.1">
    <property type="nucleotide sequence ID" value="NZ_LZFA01000014.1"/>
</dbReference>
<proteinExistence type="predicted"/>
<protein>
    <submittedName>
        <fullName evidence="1">Uncharacterized protein</fullName>
    </submittedName>
</protein>
<name>A0A2T3IF59_9GAMM</name>
<evidence type="ECO:0000313" key="1">
    <source>
        <dbReference type="EMBL" id="PSU24107.1"/>
    </source>
</evidence>
<gene>
    <name evidence="1" type="ORF">CTM88_19205</name>
</gene>